<dbReference type="PATRIC" id="fig|1396.428.peg.4014"/>
<reference evidence="1 2" key="1">
    <citation type="submission" date="2015-04" db="EMBL/GenBank/DDBJ databases">
        <title>Draft Genome Sequences of Eight Spore-Forming Food Isolates of Bacillus cereus Genome sequencing.</title>
        <authorList>
            <person name="Krawcyk A.O."/>
            <person name="de Jong A."/>
            <person name="Eijlander R.T."/>
            <person name="Berendsen E.M."/>
            <person name="Holsappel S."/>
            <person name="Wells-Bennik M."/>
            <person name="Kuipers O.P."/>
        </authorList>
    </citation>
    <scope>NUCLEOTIDE SEQUENCE [LARGE SCALE GENOMIC DNA]</scope>
    <source>
        <strain evidence="1 2">B4077</strain>
    </source>
</reference>
<evidence type="ECO:0000313" key="2">
    <source>
        <dbReference type="Proteomes" id="UP000035214"/>
    </source>
</evidence>
<comment type="caution">
    <text evidence="1">The sequence shown here is derived from an EMBL/GenBank/DDBJ whole genome shotgun (WGS) entry which is preliminary data.</text>
</comment>
<dbReference type="Proteomes" id="UP000035214">
    <property type="component" value="Unassembled WGS sequence"/>
</dbReference>
<sequence length="38" mass="4510">MNQDSGFLTKDRKPSVFHFLDHHTTDAKYNKLYNLKKA</sequence>
<gene>
    <name evidence="1" type="ORF">B4077_1596</name>
</gene>
<dbReference type="AlphaFoldDB" id="A0A0G8EZV6"/>
<proteinExistence type="predicted"/>
<organism evidence="1 2">
    <name type="scientific">Bacillus cereus</name>
    <dbReference type="NCBI Taxonomy" id="1396"/>
    <lineage>
        <taxon>Bacteria</taxon>
        <taxon>Bacillati</taxon>
        <taxon>Bacillota</taxon>
        <taxon>Bacilli</taxon>
        <taxon>Bacillales</taxon>
        <taxon>Bacillaceae</taxon>
        <taxon>Bacillus</taxon>
        <taxon>Bacillus cereus group</taxon>
    </lineage>
</organism>
<dbReference type="EMBL" id="LCYI01000020">
    <property type="protein sequence ID" value="KLA29853.1"/>
    <property type="molecule type" value="Genomic_DNA"/>
</dbReference>
<name>A0A0G8EZV6_BACCE</name>
<accession>A0A0G8EZV6</accession>
<protein>
    <submittedName>
        <fullName evidence="1">Uncharacterized protein</fullName>
    </submittedName>
</protein>
<evidence type="ECO:0000313" key="1">
    <source>
        <dbReference type="EMBL" id="KLA29853.1"/>
    </source>
</evidence>